<name>A0A372NRH2_9SPHI</name>
<evidence type="ECO:0000313" key="2">
    <source>
        <dbReference type="Proteomes" id="UP000264217"/>
    </source>
</evidence>
<dbReference type="Proteomes" id="UP000264217">
    <property type="component" value="Unassembled WGS sequence"/>
</dbReference>
<protein>
    <recommendedName>
        <fullName evidence="3">Transcriptional regulator, AbiEi antitoxin, Type IV TA system</fullName>
    </recommendedName>
</protein>
<evidence type="ECO:0000313" key="1">
    <source>
        <dbReference type="EMBL" id="RFZ91230.1"/>
    </source>
</evidence>
<evidence type="ECO:0008006" key="3">
    <source>
        <dbReference type="Google" id="ProtNLM"/>
    </source>
</evidence>
<organism evidence="1 2">
    <name type="scientific">Mucilaginibacter conchicola</name>
    <dbReference type="NCBI Taxonomy" id="2303333"/>
    <lineage>
        <taxon>Bacteria</taxon>
        <taxon>Pseudomonadati</taxon>
        <taxon>Bacteroidota</taxon>
        <taxon>Sphingobacteriia</taxon>
        <taxon>Sphingobacteriales</taxon>
        <taxon>Sphingobacteriaceae</taxon>
        <taxon>Mucilaginibacter</taxon>
    </lineage>
</organism>
<comment type="caution">
    <text evidence="1">The sequence shown here is derived from an EMBL/GenBank/DDBJ whole genome shotgun (WGS) entry which is preliminary data.</text>
</comment>
<accession>A0A372NRH2</accession>
<dbReference type="OrthoDB" id="9798200at2"/>
<keyword evidence="2" id="KW-1185">Reference proteome</keyword>
<proteinExistence type="predicted"/>
<sequence length="193" mass="21819">MSKSLELKKHLRRGNVYRRSELEQWSNSVDRHIGELIGNGTLEKVGPSLYYYPKQNVFGKEPPSNKALVGKYLKDGKFLITSYNHYNKLGLGTTQLYNSLIVYNHSKSGEVKLGNKVFIFRKKGDFPAEPSKEYLVIDLVNNLSELAEDQPAVLERVQQALPNLNAKALRTTLQRYGTAKTRKILGSGTFKSV</sequence>
<gene>
    <name evidence="1" type="ORF">D0C36_20045</name>
</gene>
<reference evidence="1 2" key="1">
    <citation type="submission" date="2018-08" db="EMBL/GenBank/DDBJ databases">
        <title>Mucilaginibacter sp. MYSH2.</title>
        <authorList>
            <person name="Seo T."/>
        </authorList>
    </citation>
    <scope>NUCLEOTIDE SEQUENCE [LARGE SCALE GENOMIC DNA]</scope>
    <source>
        <strain evidence="1 2">MYSH2</strain>
    </source>
</reference>
<dbReference type="EMBL" id="QWDC01000003">
    <property type="protein sequence ID" value="RFZ91230.1"/>
    <property type="molecule type" value="Genomic_DNA"/>
</dbReference>
<dbReference type="AlphaFoldDB" id="A0A372NRH2"/>
<dbReference type="RefSeq" id="WP_117393446.1">
    <property type="nucleotide sequence ID" value="NZ_QWDC01000003.1"/>
</dbReference>